<reference evidence="2" key="1">
    <citation type="submission" date="2020-05" db="EMBL/GenBank/DDBJ databases">
        <authorList>
            <person name="Chiriac C."/>
            <person name="Salcher M."/>
            <person name="Ghai R."/>
            <person name="Kavagutti S V."/>
        </authorList>
    </citation>
    <scope>NUCLEOTIDE SEQUENCE</scope>
</reference>
<dbReference type="AlphaFoldDB" id="A0A6J6QPL2"/>
<organism evidence="2">
    <name type="scientific">freshwater metagenome</name>
    <dbReference type="NCBI Taxonomy" id="449393"/>
    <lineage>
        <taxon>unclassified sequences</taxon>
        <taxon>metagenomes</taxon>
        <taxon>ecological metagenomes</taxon>
    </lineage>
</organism>
<sequence>MQEPVDRFCDHVCVPRPLRLRSIARAIAVICVLLIAWVGWQVWQVKSDLEAAKSAASVVRDAVDARDLETARAAVQDLGVRSNDARERTDGMTWSALTHLPVFGDDAHAVRVLSDVLDDLAAQVADPLLDIAYDLDNGAMSPQRGRIPIEEIGRIQTPVEAGRSAVARSEQAVAGLSGSYVQQIDDARQQVSEALETAAGPLRRLATATRLLPSVLGGDGPRRYLLVLQNNAEIRSTGGFPGSAFLLKVDDGLVQLTHPEAGQAFPHLDTPALPLSSAERTLFSERAGTWFVDANTIPSFARSADLWTAHWERRFGGRLDGVVATDPVTLSYVLEATGPVEVDGVELTHENATAELLSGTYARLTDPEAQDAFFRRAGSKIFGAVTHVDDAAGLLRALQRSADEQRLLFSSVHPDEEREVTRTALAGVDRPAPADVPRVGVFVSDTTGTTGSKLSYYLRYQAKVVSTGCGRGRQELTGTAALQLKTPEAPDDLPLYVTGGDPAVPVGDEDLYILLVGPKAGSLNDVRQDGRPVRSRVVDYEGRPATRVELRLPAGGATELTWRMVASAEQTGDVQVDVTPSVVPGSTSSVAVSSCR</sequence>
<keyword evidence="1" id="KW-0812">Transmembrane</keyword>
<dbReference type="EMBL" id="CAEZXR010000170">
    <property type="protein sequence ID" value="CAB4711553.1"/>
    <property type="molecule type" value="Genomic_DNA"/>
</dbReference>
<proteinExistence type="predicted"/>
<protein>
    <submittedName>
        <fullName evidence="2">Unannotated protein</fullName>
    </submittedName>
</protein>
<dbReference type="InterPro" id="IPR025101">
    <property type="entry name" value="DUF4012"/>
</dbReference>
<gene>
    <name evidence="2" type="ORF">UFOPK2579_01474</name>
</gene>
<feature type="transmembrane region" description="Helical" evidence="1">
    <location>
        <begin position="23"/>
        <end position="43"/>
    </location>
</feature>
<name>A0A6J6QPL2_9ZZZZ</name>
<evidence type="ECO:0000256" key="1">
    <source>
        <dbReference type="SAM" id="Phobius"/>
    </source>
</evidence>
<keyword evidence="1" id="KW-0472">Membrane</keyword>
<keyword evidence="1" id="KW-1133">Transmembrane helix</keyword>
<evidence type="ECO:0000313" key="2">
    <source>
        <dbReference type="EMBL" id="CAB4711553.1"/>
    </source>
</evidence>
<accession>A0A6J6QPL2</accession>
<dbReference type="Pfam" id="PF13196">
    <property type="entry name" value="DUF4012"/>
    <property type="match status" value="1"/>
</dbReference>